<keyword evidence="11" id="KW-1133">Transmembrane helix</keyword>
<dbReference type="PANTHER" id="PTHR10404">
    <property type="entry name" value="N-ACETYLATED-ALPHA-LINKED ACIDIC DIPEPTIDASE"/>
    <property type="match status" value="1"/>
</dbReference>
<evidence type="ECO:0000259" key="18">
    <source>
        <dbReference type="Pfam" id="PF04253"/>
    </source>
</evidence>
<evidence type="ECO:0000256" key="7">
    <source>
        <dbReference type="ARBA" id="ARBA00022723"/>
    </source>
</evidence>
<reference evidence="20 21" key="1">
    <citation type="journal article" date="2018" name="Sci. Rep.">
        <title>Comparative analysis of the Pocillopora damicornis genome highlights role of immune system in coral evolution.</title>
        <authorList>
            <person name="Cunning R."/>
            <person name="Bay R.A."/>
            <person name="Gillette P."/>
            <person name="Baker A.C."/>
            <person name="Traylor-Knowles N."/>
        </authorList>
    </citation>
    <scope>NUCLEOTIDE SEQUENCE [LARGE SCALE GENOMIC DNA]</scope>
    <source>
        <strain evidence="20">RSMAS</strain>
        <tissue evidence="20">Whole animal</tissue>
    </source>
</reference>
<comment type="similarity">
    <text evidence="3">Belongs to the peptidase M28 family. M28B subfamily.</text>
</comment>
<proteinExistence type="inferred from homology"/>
<feature type="non-terminal residue" evidence="20">
    <location>
        <position position="1"/>
    </location>
</feature>
<evidence type="ECO:0000313" key="21">
    <source>
        <dbReference type="Proteomes" id="UP000275408"/>
    </source>
</evidence>
<dbReference type="InterPro" id="IPR046450">
    <property type="entry name" value="PA_dom_sf"/>
</dbReference>
<dbReference type="Proteomes" id="UP000275408">
    <property type="component" value="Unassembled WGS sequence"/>
</dbReference>
<organism evidence="20 21">
    <name type="scientific">Pocillopora damicornis</name>
    <name type="common">Cauliflower coral</name>
    <name type="synonym">Millepora damicornis</name>
    <dbReference type="NCBI Taxonomy" id="46731"/>
    <lineage>
        <taxon>Eukaryota</taxon>
        <taxon>Metazoa</taxon>
        <taxon>Cnidaria</taxon>
        <taxon>Anthozoa</taxon>
        <taxon>Hexacorallia</taxon>
        <taxon>Scleractinia</taxon>
        <taxon>Astrocoeniina</taxon>
        <taxon>Pocilloporidae</taxon>
        <taxon>Pocillopora</taxon>
    </lineage>
</organism>
<feature type="domain" description="Peptidase M28" evidence="19">
    <location>
        <begin position="289"/>
        <end position="490"/>
    </location>
</feature>
<comment type="caution">
    <text evidence="20">The sequence shown here is derived from an EMBL/GenBank/DDBJ whole genome shotgun (WGS) entry which is preliminary data.</text>
</comment>
<dbReference type="SUPFAM" id="SSF47672">
    <property type="entry name" value="Transferrin receptor-like dimerisation domain"/>
    <property type="match status" value="1"/>
</dbReference>
<keyword evidence="7" id="KW-0479">Metal-binding</keyword>
<dbReference type="Pfam" id="PF04389">
    <property type="entry name" value="Peptidase_M28"/>
    <property type="match status" value="1"/>
</dbReference>
<gene>
    <name evidence="20" type="ORF">pdam_00019935</name>
</gene>
<evidence type="ECO:0000256" key="9">
    <source>
        <dbReference type="ARBA" id="ARBA00022833"/>
    </source>
</evidence>
<dbReference type="GO" id="GO:0016020">
    <property type="term" value="C:membrane"/>
    <property type="evidence" value="ECO:0007669"/>
    <property type="project" value="UniProtKB-SubCell"/>
</dbReference>
<evidence type="ECO:0000256" key="14">
    <source>
        <dbReference type="ARBA" id="ARBA00023180"/>
    </source>
</evidence>
<dbReference type="FunFam" id="3.40.630.10:FF:000009">
    <property type="entry name" value="N-acetylated-alpha-linked acidic dipeptidase 2"/>
    <property type="match status" value="1"/>
</dbReference>
<keyword evidence="10" id="KW-0735">Signal-anchor</keyword>
<evidence type="ECO:0000256" key="13">
    <source>
        <dbReference type="ARBA" id="ARBA00023136"/>
    </source>
</evidence>
<keyword evidence="14" id="KW-0325">Glycoprotein</keyword>
<keyword evidence="4" id="KW-0121">Carboxypeptidase</keyword>
<feature type="domain" description="Transferrin receptor-like dimerisation" evidence="18">
    <location>
        <begin position="558"/>
        <end position="667"/>
    </location>
</feature>
<evidence type="ECO:0000256" key="11">
    <source>
        <dbReference type="ARBA" id="ARBA00022989"/>
    </source>
</evidence>
<dbReference type="GO" id="GO:0006508">
    <property type="term" value="P:proteolysis"/>
    <property type="evidence" value="ECO:0007669"/>
    <property type="project" value="UniProtKB-KW"/>
</dbReference>
<keyword evidence="13" id="KW-0472">Membrane</keyword>
<keyword evidence="12" id="KW-0482">Metalloprotease</keyword>
<evidence type="ECO:0000256" key="16">
    <source>
        <dbReference type="ARBA" id="ARBA00066561"/>
    </source>
</evidence>
<comment type="subcellular location">
    <subcellularLocation>
        <location evidence="2">Membrane</location>
        <topology evidence="2">Single-pass type II membrane protein</topology>
    </subcellularLocation>
</comment>
<evidence type="ECO:0000256" key="3">
    <source>
        <dbReference type="ARBA" id="ARBA00005634"/>
    </source>
</evidence>
<dbReference type="SUPFAM" id="SSF52025">
    <property type="entry name" value="PA domain"/>
    <property type="match status" value="1"/>
</dbReference>
<sequence length="669" mass="75422">YFSSEPHFAGSKRNNDLARYIAEKWRKYGFDDVKMPKYNVLMNSPRKVWESKVEIHRNDREKTGKISGVVGRLRKSAVNDKILREDEKKGKDTPIFLAQSPNGVVEGEVVYADYGNKESFLHLQAVGVSVKNRIVLMRIGKMYRGNKVLNAASHGASAAIIYNDPAEYAPEGTGNNTFPHSWWLPDSGAQRGAARNATGLGDPLTPGFPSVDGIYREVLNNNGSSPIPAIVLSYGDAQEILRRMKGLKAPKSWQGGLQLTYYIGPGFKDKSLTLRVDVNSSLEFKTIYNVIGQIRGAKEPDRYVLLGNHRDAWVFGAADPVSGTAVLMELSRGLGELIKKGWRPRRTIMLCSWDAEEIGAVGSTEWVEENTQILQNRAVAYLNIDQAVNGNFSLNVDASPLLKHLALQLTQEICDPTVPDTCKSMYEVMLERDITKHVNGRAVCNDLSFGSDYGAFYHFLGIPCADWSYIFGGRYNIRRAYPVYHSVHDTFYWMKTFVDPEFQTHLAVTKFAGAFLLKLSDSELLPLNTTSYGEFLKSKAVSLEKNATLRAHNISTVSFSRAVRRFAKVSRQFERGKLNEKPENYRILNDQMMQVEKAFIQTVEENDWKLSRHVIHGLNIDDLYDNLYFPRVHYAMIKAKKTGDWKLVEKEISLLTYAITSTANVLKPI</sequence>
<dbReference type="CDD" id="cd02121">
    <property type="entry name" value="PA_GCPII_like"/>
    <property type="match status" value="1"/>
</dbReference>
<dbReference type="GO" id="GO:0004181">
    <property type="term" value="F:metallocarboxypeptidase activity"/>
    <property type="evidence" value="ECO:0007669"/>
    <property type="project" value="UniProtKB-EC"/>
</dbReference>
<evidence type="ECO:0000256" key="15">
    <source>
        <dbReference type="ARBA" id="ARBA00052003"/>
    </source>
</evidence>
<dbReference type="Pfam" id="PF04253">
    <property type="entry name" value="TFR_dimer"/>
    <property type="match status" value="1"/>
</dbReference>
<dbReference type="InterPro" id="IPR007484">
    <property type="entry name" value="Peptidase_M28"/>
</dbReference>
<dbReference type="EMBL" id="RCHS01003614">
    <property type="protein sequence ID" value="RMX40592.1"/>
    <property type="molecule type" value="Genomic_DNA"/>
</dbReference>
<evidence type="ECO:0000256" key="8">
    <source>
        <dbReference type="ARBA" id="ARBA00022801"/>
    </source>
</evidence>
<dbReference type="InterPro" id="IPR039373">
    <property type="entry name" value="Peptidase_M28B"/>
</dbReference>
<evidence type="ECO:0000259" key="17">
    <source>
        <dbReference type="Pfam" id="PF02225"/>
    </source>
</evidence>
<name>A0A3M6TGR3_POCDA</name>
<dbReference type="InterPro" id="IPR007365">
    <property type="entry name" value="TFR-like_dimer_dom"/>
</dbReference>
<evidence type="ECO:0000256" key="5">
    <source>
        <dbReference type="ARBA" id="ARBA00022670"/>
    </source>
</evidence>
<comment type="cofactor">
    <cofactor evidence="1">
        <name>Zn(2+)</name>
        <dbReference type="ChEBI" id="CHEBI:29105"/>
    </cofactor>
</comment>
<evidence type="ECO:0000256" key="12">
    <source>
        <dbReference type="ARBA" id="ARBA00023049"/>
    </source>
</evidence>
<dbReference type="FunFam" id="3.50.30.30:FF:000045">
    <property type="entry name" value="Predicted protein"/>
    <property type="match status" value="1"/>
</dbReference>
<evidence type="ECO:0000256" key="1">
    <source>
        <dbReference type="ARBA" id="ARBA00001947"/>
    </source>
</evidence>
<evidence type="ECO:0000256" key="2">
    <source>
        <dbReference type="ARBA" id="ARBA00004606"/>
    </source>
</evidence>
<evidence type="ECO:0000313" key="20">
    <source>
        <dbReference type="EMBL" id="RMX40592.1"/>
    </source>
</evidence>
<dbReference type="Pfam" id="PF02225">
    <property type="entry name" value="PA"/>
    <property type="match status" value="1"/>
</dbReference>
<dbReference type="SUPFAM" id="SSF53187">
    <property type="entry name" value="Zn-dependent exopeptidases"/>
    <property type="match status" value="1"/>
</dbReference>
<dbReference type="PANTHER" id="PTHR10404:SF78">
    <property type="entry name" value="N-ACETYLATED ALPHA-LINKED ACIDIC DIPEPTIDASE 2"/>
    <property type="match status" value="1"/>
</dbReference>
<protein>
    <recommendedName>
        <fullName evidence="16">glutamate carboxypeptidase II</fullName>
        <ecNumber evidence="16">3.4.17.21</ecNumber>
    </recommendedName>
</protein>
<evidence type="ECO:0000256" key="10">
    <source>
        <dbReference type="ARBA" id="ARBA00022968"/>
    </source>
</evidence>
<evidence type="ECO:0000259" key="19">
    <source>
        <dbReference type="Pfam" id="PF04389"/>
    </source>
</evidence>
<keyword evidence="6" id="KW-0812">Transmembrane</keyword>
<evidence type="ECO:0000256" key="4">
    <source>
        <dbReference type="ARBA" id="ARBA00022645"/>
    </source>
</evidence>
<dbReference type="Gene3D" id="1.20.930.40">
    <property type="entry name" value="Transferrin receptor-like, dimerisation domain"/>
    <property type="match status" value="1"/>
</dbReference>
<keyword evidence="9" id="KW-0862">Zinc</keyword>
<dbReference type="OrthoDB" id="5841748at2759"/>
<dbReference type="AlphaFoldDB" id="A0A3M6TGR3"/>
<dbReference type="Gene3D" id="3.50.30.30">
    <property type="match status" value="1"/>
</dbReference>
<keyword evidence="21" id="KW-1185">Reference proteome</keyword>
<dbReference type="Gene3D" id="3.40.630.10">
    <property type="entry name" value="Zn peptidases"/>
    <property type="match status" value="1"/>
</dbReference>
<dbReference type="InterPro" id="IPR003137">
    <property type="entry name" value="PA_domain"/>
</dbReference>
<evidence type="ECO:0000256" key="6">
    <source>
        <dbReference type="ARBA" id="ARBA00022692"/>
    </source>
</evidence>
<accession>A0A3M6TGR3</accession>
<dbReference type="CDD" id="cd08022">
    <property type="entry name" value="M28_PSMA_like"/>
    <property type="match status" value="1"/>
</dbReference>
<comment type="catalytic activity">
    <reaction evidence="15">
        <text>Release of an unsubstituted, C-terminal glutamyl residue, typically from Ac-Asp-Glu or folylpoly-gamma-glutamates.</text>
        <dbReference type="EC" id="3.4.17.21"/>
    </reaction>
</comment>
<dbReference type="InterPro" id="IPR036757">
    <property type="entry name" value="TFR-like_dimer_dom_sf"/>
</dbReference>
<feature type="domain" description="PA" evidence="17">
    <location>
        <begin position="105"/>
        <end position="194"/>
    </location>
</feature>
<dbReference type="GO" id="GO:0046872">
    <property type="term" value="F:metal ion binding"/>
    <property type="evidence" value="ECO:0007669"/>
    <property type="project" value="UniProtKB-KW"/>
</dbReference>
<keyword evidence="8" id="KW-0378">Hydrolase</keyword>
<keyword evidence="5" id="KW-0645">Protease</keyword>
<dbReference type="EC" id="3.4.17.21" evidence="16"/>